<keyword evidence="4 7" id="KW-0238">DNA-binding</keyword>
<dbReference type="Pfam" id="PF03704">
    <property type="entry name" value="BTAD"/>
    <property type="match status" value="1"/>
</dbReference>
<evidence type="ECO:0000256" key="1">
    <source>
        <dbReference type="ARBA" id="ARBA00005820"/>
    </source>
</evidence>
<organism evidence="10 11">
    <name type="scientific">Streptomyces ziwulingensis</name>
    <dbReference type="NCBI Taxonomy" id="1045501"/>
    <lineage>
        <taxon>Bacteria</taxon>
        <taxon>Bacillati</taxon>
        <taxon>Actinomycetota</taxon>
        <taxon>Actinomycetes</taxon>
        <taxon>Kitasatosporales</taxon>
        <taxon>Streptomycetaceae</taxon>
        <taxon>Streptomyces</taxon>
    </lineage>
</organism>
<dbReference type="SUPFAM" id="SSF46894">
    <property type="entry name" value="C-terminal effector domain of the bipartite response regulators"/>
    <property type="match status" value="1"/>
</dbReference>
<dbReference type="SMART" id="SM00028">
    <property type="entry name" value="TPR"/>
    <property type="match status" value="5"/>
</dbReference>
<feature type="DNA-binding region" description="OmpR/PhoB-type" evidence="7">
    <location>
        <begin position="3"/>
        <end position="106"/>
    </location>
</feature>
<dbReference type="InterPro" id="IPR036388">
    <property type="entry name" value="WH-like_DNA-bd_sf"/>
</dbReference>
<dbReference type="PRINTS" id="PR00364">
    <property type="entry name" value="DISEASERSIST"/>
</dbReference>
<dbReference type="Gene3D" id="1.25.40.10">
    <property type="entry name" value="Tetratricopeptide repeat domain"/>
    <property type="match status" value="2"/>
</dbReference>
<evidence type="ECO:0000256" key="2">
    <source>
        <dbReference type="ARBA" id="ARBA00023012"/>
    </source>
</evidence>
<accession>A0ABP9B208</accession>
<dbReference type="Pfam" id="PF13424">
    <property type="entry name" value="TPR_12"/>
    <property type="match status" value="2"/>
</dbReference>
<evidence type="ECO:0000313" key="10">
    <source>
        <dbReference type="EMBL" id="GAA4788464.1"/>
    </source>
</evidence>
<feature type="compositionally biased region" description="Pro residues" evidence="8">
    <location>
        <begin position="265"/>
        <end position="285"/>
    </location>
</feature>
<dbReference type="InterPro" id="IPR051677">
    <property type="entry name" value="AfsR-DnrI-RedD_regulator"/>
</dbReference>
<dbReference type="PANTHER" id="PTHR35807:SF1">
    <property type="entry name" value="TRANSCRIPTIONAL REGULATOR REDD"/>
    <property type="match status" value="1"/>
</dbReference>
<sequence length="966" mass="106134">MFNHDVETASLRFAVLGPVRVWRGAEELLLGSPQQRVVLAALLLRRGRLVTTAELVHAVWGEEPPSAAVPVLRTYVSRLRKVLEPVRASDESRVIISAADGYLARVSEDAVDLGVFEQRVARATKSRAAGELSAASQLLHAALHEWSETPLAGLTGPLAESERSRLNETRLSTLEVRIDVDVQLGRHEKVIPELRALSDQHPLRERLCQLLMIALYRSGRQAEALACYRVTRSTLVAELGIEPGAPLRKLHHDILTADASLEYSPPSPRLPAPASAPVPAPPTPSLRPAQLPADLPAFTGRHSELEEVRALLPAGDERAESMTTSVVSGMAGVGKTTLAVHLAHEIADRFPDGQLFINLRGFEATGSIMTPEEAIRIFLDALGIPPQRIPAQPEAQALLYRTLLARRRVLVLLDNARDADHVRPLLPGSPGCLVIVTSRNRLTSLIAGEGAQPLTLQQLTPADAHDFLRLRLGPKRLSAQPLAVDEIITRCGRLPLALAIVAARAVTNPDFPLSAIADELRDGQDSLDAFASGDLSTDVRAIFSWSYDALPGPAARLFRLLGLHTGPDISAPAAAALAGLPLRETRTVLRELSHAHLLVERSPGRYTVHDLLRVYSRERLSIEETEKEREQAVDRLLAWYLHTADAAYPLLAPHRRRILLEPAPPDCLPLQFAAHDQALQWCEVERANLVAAVHQAAASGRAGTAWRLAAASWAFFYLRSHLHDWLDTSRTALAAARGAGDRRGEAQSLADVAGALTHLRRFDESIDHYRRAMVLCRELGDVDGKAHAVSNLGNVYLNSGRFDKAVEYCRRGLMMVRHRGYAWGEAIALANLGDAYQQLGRFAEADECLEQSLTVLRSVGNRWVEGVVLDILGTVDHQLHRYDAAVEHYEQALEAHRDVAHQWGEGHTLHHLGDIQLAMGNVDEARTSWLRALAIWKNFDHPDAESMRNRLRRLNEPPHDAAPDGP</sequence>
<comment type="similarity">
    <text evidence="1">Belongs to the AfsR/DnrI/RedD regulatory family.</text>
</comment>
<evidence type="ECO:0000313" key="11">
    <source>
        <dbReference type="Proteomes" id="UP001501265"/>
    </source>
</evidence>
<dbReference type="InterPro" id="IPR001867">
    <property type="entry name" value="OmpR/PhoB-type_DNA-bd"/>
</dbReference>
<dbReference type="PANTHER" id="PTHR35807">
    <property type="entry name" value="TRANSCRIPTIONAL REGULATOR REDD-RELATED"/>
    <property type="match status" value="1"/>
</dbReference>
<dbReference type="Pfam" id="PF00486">
    <property type="entry name" value="Trans_reg_C"/>
    <property type="match status" value="1"/>
</dbReference>
<evidence type="ECO:0000256" key="7">
    <source>
        <dbReference type="PROSITE-ProRule" id="PRU01091"/>
    </source>
</evidence>
<dbReference type="InterPro" id="IPR005158">
    <property type="entry name" value="BTAD"/>
</dbReference>
<feature type="region of interest" description="Disordered" evidence="8">
    <location>
        <begin position="261"/>
        <end position="293"/>
    </location>
</feature>
<dbReference type="InterPro" id="IPR019734">
    <property type="entry name" value="TPR_rpt"/>
</dbReference>
<reference evidence="11" key="1">
    <citation type="journal article" date="2019" name="Int. J. Syst. Evol. Microbiol.">
        <title>The Global Catalogue of Microorganisms (GCM) 10K type strain sequencing project: providing services to taxonomists for standard genome sequencing and annotation.</title>
        <authorList>
            <consortium name="The Broad Institute Genomics Platform"/>
            <consortium name="The Broad Institute Genome Sequencing Center for Infectious Disease"/>
            <person name="Wu L."/>
            <person name="Ma J."/>
        </authorList>
    </citation>
    <scope>NUCLEOTIDE SEQUENCE [LARGE SCALE GENOMIC DNA]</scope>
    <source>
        <strain evidence="11">JCM 18081</strain>
    </source>
</reference>
<evidence type="ECO:0000256" key="3">
    <source>
        <dbReference type="ARBA" id="ARBA00023015"/>
    </source>
</evidence>
<feature type="repeat" description="TPR" evidence="6">
    <location>
        <begin position="786"/>
        <end position="819"/>
    </location>
</feature>
<protein>
    <submittedName>
        <fullName evidence="10">BTAD domain-containing putative transcriptional regulator</fullName>
    </submittedName>
</protein>
<dbReference type="Gene3D" id="1.10.10.10">
    <property type="entry name" value="Winged helix-like DNA-binding domain superfamily/Winged helix DNA-binding domain"/>
    <property type="match status" value="1"/>
</dbReference>
<dbReference type="SMART" id="SM00862">
    <property type="entry name" value="Trans_reg_C"/>
    <property type="match status" value="1"/>
</dbReference>
<keyword evidence="5" id="KW-0804">Transcription</keyword>
<evidence type="ECO:0000256" key="5">
    <source>
        <dbReference type="ARBA" id="ARBA00023163"/>
    </source>
</evidence>
<dbReference type="Pfam" id="PF00931">
    <property type="entry name" value="NB-ARC"/>
    <property type="match status" value="1"/>
</dbReference>
<name>A0ABP9B208_9ACTN</name>
<evidence type="ECO:0000256" key="8">
    <source>
        <dbReference type="SAM" id="MobiDB-lite"/>
    </source>
</evidence>
<feature type="domain" description="OmpR/PhoB-type" evidence="9">
    <location>
        <begin position="3"/>
        <end position="106"/>
    </location>
</feature>
<dbReference type="SUPFAM" id="SSF48452">
    <property type="entry name" value="TPR-like"/>
    <property type="match status" value="2"/>
</dbReference>
<gene>
    <name evidence="10" type="ORF">GCM10023220_11280</name>
</gene>
<keyword evidence="3" id="KW-0805">Transcription regulation</keyword>
<keyword evidence="11" id="KW-1185">Reference proteome</keyword>
<dbReference type="InterPro" id="IPR002182">
    <property type="entry name" value="NB-ARC"/>
</dbReference>
<dbReference type="Proteomes" id="UP001501265">
    <property type="component" value="Unassembled WGS sequence"/>
</dbReference>
<dbReference type="PROSITE" id="PS50005">
    <property type="entry name" value="TPR"/>
    <property type="match status" value="1"/>
</dbReference>
<dbReference type="SUPFAM" id="SSF52540">
    <property type="entry name" value="P-loop containing nucleoside triphosphate hydrolases"/>
    <property type="match status" value="1"/>
</dbReference>
<dbReference type="EMBL" id="BAABIG010000010">
    <property type="protein sequence ID" value="GAA4788464.1"/>
    <property type="molecule type" value="Genomic_DNA"/>
</dbReference>
<keyword evidence="6" id="KW-0802">TPR repeat</keyword>
<keyword evidence="2" id="KW-0902">Two-component regulatory system</keyword>
<dbReference type="Gene3D" id="3.40.50.300">
    <property type="entry name" value="P-loop containing nucleotide triphosphate hydrolases"/>
    <property type="match status" value="1"/>
</dbReference>
<evidence type="ECO:0000259" key="9">
    <source>
        <dbReference type="PROSITE" id="PS51755"/>
    </source>
</evidence>
<dbReference type="InterPro" id="IPR011990">
    <property type="entry name" value="TPR-like_helical_dom_sf"/>
</dbReference>
<evidence type="ECO:0000256" key="6">
    <source>
        <dbReference type="PROSITE-ProRule" id="PRU00339"/>
    </source>
</evidence>
<evidence type="ECO:0000256" key="4">
    <source>
        <dbReference type="ARBA" id="ARBA00023125"/>
    </source>
</evidence>
<dbReference type="PROSITE" id="PS51755">
    <property type="entry name" value="OMPR_PHOB"/>
    <property type="match status" value="1"/>
</dbReference>
<dbReference type="InterPro" id="IPR016032">
    <property type="entry name" value="Sig_transdc_resp-reg_C-effctor"/>
</dbReference>
<comment type="caution">
    <text evidence="10">The sequence shown here is derived from an EMBL/GenBank/DDBJ whole genome shotgun (WGS) entry which is preliminary data.</text>
</comment>
<dbReference type="CDD" id="cd15831">
    <property type="entry name" value="BTAD"/>
    <property type="match status" value="1"/>
</dbReference>
<dbReference type="SMART" id="SM01043">
    <property type="entry name" value="BTAD"/>
    <property type="match status" value="1"/>
</dbReference>
<proteinExistence type="inferred from homology"/>
<dbReference type="InterPro" id="IPR027417">
    <property type="entry name" value="P-loop_NTPase"/>
</dbReference>